<dbReference type="Proteomes" id="UP001285921">
    <property type="component" value="Unassembled WGS sequence"/>
</dbReference>
<accession>A0ABQ6NW98</accession>
<organism evidence="1 2">
    <name type="scientific">Paenibacillus glycanilyticus</name>
    <dbReference type="NCBI Taxonomy" id="126569"/>
    <lineage>
        <taxon>Bacteria</taxon>
        <taxon>Bacillati</taxon>
        <taxon>Bacillota</taxon>
        <taxon>Bacilli</taxon>
        <taxon>Bacillales</taxon>
        <taxon>Paenibacillaceae</taxon>
        <taxon>Paenibacillus</taxon>
    </lineage>
</organism>
<name>A0ABQ6NW98_9BACL</name>
<protein>
    <submittedName>
        <fullName evidence="1">Uncharacterized protein</fullName>
    </submittedName>
</protein>
<reference evidence="1 2" key="1">
    <citation type="submission" date="2023-05" db="EMBL/GenBank/DDBJ databases">
        <title>Draft genome of Paenibacillus sp. CCS26.</title>
        <authorList>
            <person name="Akita H."/>
            <person name="Shinto Y."/>
            <person name="Kimura Z."/>
        </authorList>
    </citation>
    <scope>NUCLEOTIDE SEQUENCE [LARGE SCALE GENOMIC DNA]</scope>
    <source>
        <strain evidence="1 2">CCS26</strain>
    </source>
</reference>
<evidence type="ECO:0000313" key="1">
    <source>
        <dbReference type="EMBL" id="GMK48784.1"/>
    </source>
</evidence>
<comment type="caution">
    <text evidence="1">The sequence shown here is derived from an EMBL/GenBank/DDBJ whole genome shotgun (WGS) entry which is preliminary data.</text>
</comment>
<dbReference type="EMBL" id="BTCL01000036">
    <property type="protein sequence ID" value="GMK48784.1"/>
    <property type="molecule type" value="Genomic_DNA"/>
</dbReference>
<keyword evidence="2" id="KW-1185">Reference proteome</keyword>
<sequence>MPSAGPVVPEVLEFLEVQEAVPVGLAVQGIREDQKVGKMT</sequence>
<proteinExistence type="predicted"/>
<evidence type="ECO:0000313" key="2">
    <source>
        <dbReference type="Proteomes" id="UP001285921"/>
    </source>
</evidence>
<gene>
    <name evidence="1" type="ORF">PghCCS26_59140</name>
</gene>